<name>A0AAD7XPL9_9FUNG</name>
<dbReference type="EMBL" id="JARTCD010000125">
    <property type="protein sequence ID" value="KAJ8651994.1"/>
    <property type="molecule type" value="Genomic_DNA"/>
</dbReference>
<comment type="caution">
    <text evidence="1">The sequence shown here is derived from an EMBL/GenBank/DDBJ whole genome shotgun (WGS) entry which is preliminary data.</text>
</comment>
<dbReference type="Proteomes" id="UP001234581">
    <property type="component" value="Unassembled WGS sequence"/>
</dbReference>
<dbReference type="SUPFAM" id="SSF90073">
    <property type="entry name" value="GCM domain"/>
    <property type="match status" value="1"/>
</dbReference>
<dbReference type="AlphaFoldDB" id="A0AAD7XPL9"/>
<dbReference type="GO" id="GO:0006355">
    <property type="term" value="P:regulation of DNA-templated transcription"/>
    <property type="evidence" value="ECO:0007669"/>
    <property type="project" value="InterPro"/>
</dbReference>
<sequence length="474" mass="55081">MAPKNSITVTFFNTPFPENDCTEWCPDVYFNHAENAYDHFNLDIGWCLRGGNSNCVGDDPSIRIYYRVCCGYNVCEDIKDEKCILKDIQLRPAVKPSVNKKRLKQGCKGCNGDLVHYSCPVRVYYKFIPEGCEMRHQGTHSHKVCSRKHLSATQNRQMDELVTQHPAIQPKAASIGIDQQNRRVIEPAYNIDPILINRERVGYEMRKAKERKGQPISAKDPIEAFSKIQYEYPYFLMFANLIEQHFFISFKSPTIGPFVNFSQYPIVTDITYKAVRDCYLCSSVIYSPEIAKHVVIFQAIMKSTTTWQLQQYFLFLFTACKLNFIDKDKVFGFIMDFSQAEINGFLAAYSTYTSKDDGLMYLKGCYMHWMQSVQRVSSNHNAIPPPQRQFFLRWVYKIRTTTSEQVFNNQLFVMTTQFPATRSWIKWWLQPTIRSMNFNTCSVMKPSLRESGVRTGSVVRYVLTEICSNTFWCV</sequence>
<dbReference type="InterPro" id="IPR036115">
    <property type="entry name" value="GCM_dom_sf"/>
</dbReference>
<proteinExistence type="predicted"/>
<organism evidence="1 2">
    <name type="scientific">Lichtheimia ornata</name>
    <dbReference type="NCBI Taxonomy" id="688661"/>
    <lineage>
        <taxon>Eukaryota</taxon>
        <taxon>Fungi</taxon>
        <taxon>Fungi incertae sedis</taxon>
        <taxon>Mucoromycota</taxon>
        <taxon>Mucoromycotina</taxon>
        <taxon>Mucoromycetes</taxon>
        <taxon>Mucorales</taxon>
        <taxon>Lichtheimiaceae</taxon>
        <taxon>Lichtheimia</taxon>
    </lineage>
</organism>
<evidence type="ECO:0008006" key="3">
    <source>
        <dbReference type="Google" id="ProtNLM"/>
    </source>
</evidence>
<evidence type="ECO:0000313" key="1">
    <source>
        <dbReference type="EMBL" id="KAJ8651994.1"/>
    </source>
</evidence>
<protein>
    <recommendedName>
        <fullName evidence="3">GCM domain-containing protein</fullName>
    </recommendedName>
</protein>
<dbReference type="RefSeq" id="XP_058336908.1">
    <property type="nucleotide sequence ID" value="XM_058492320.1"/>
</dbReference>
<gene>
    <name evidence="1" type="ORF">O0I10_012389</name>
</gene>
<accession>A0AAD7XPL9</accession>
<dbReference type="GO" id="GO:0003677">
    <property type="term" value="F:DNA binding"/>
    <property type="evidence" value="ECO:0007669"/>
    <property type="project" value="InterPro"/>
</dbReference>
<dbReference type="GeneID" id="83219762"/>
<keyword evidence="2" id="KW-1185">Reference proteome</keyword>
<reference evidence="1 2" key="1">
    <citation type="submission" date="2023-03" db="EMBL/GenBank/DDBJ databases">
        <title>Genome sequence of Lichtheimia ornata CBS 291.66.</title>
        <authorList>
            <person name="Mohabir J.T."/>
            <person name="Shea T.P."/>
            <person name="Kurbessoian T."/>
            <person name="Berby B."/>
            <person name="Fontaine J."/>
            <person name="Livny J."/>
            <person name="Gnirke A."/>
            <person name="Stajich J.E."/>
            <person name="Cuomo C.A."/>
        </authorList>
    </citation>
    <scope>NUCLEOTIDE SEQUENCE [LARGE SCALE GENOMIC DNA]</scope>
    <source>
        <strain evidence="1">CBS 291.66</strain>
    </source>
</reference>
<evidence type="ECO:0000313" key="2">
    <source>
        <dbReference type="Proteomes" id="UP001234581"/>
    </source>
</evidence>